<reference evidence="1 2" key="1">
    <citation type="submission" date="2015-01" db="EMBL/GenBank/DDBJ databases">
        <title>Vibrio sp. C94 JCM 19241 whole genome shotgun sequence.</title>
        <authorList>
            <person name="Sawabe T."/>
            <person name="Meirelles P."/>
            <person name="Feng G."/>
            <person name="Sayaka M."/>
            <person name="Hattori M."/>
            <person name="Ohkuma M."/>
        </authorList>
    </citation>
    <scope>NUCLEOTIDE SEQUENCE [LARGE SCALE GENOMIC DNA]</scope>
    <source>
        <strain evidence="2">JCM 19241</strain>
    </source>
</reference>
<dbReference type="Proteomes" id="UP000031666">
    <property type="component" value="Unassembled WGS sequence"/>
</dbReference>
<organism evidence="1 2">
    <name type="scientific">Vibrio ishigakensis</name>
    <dbReference type="NCBI Taxonomy" id="1481914"/>
    <lineage>
        <taxon>Bacteria</taxon>
        <taxon>Pseudomonadati</taxon>
        <taxon>Pseudomonadota</taxon>
        <taxon>Gammaproteobacteria</taxon>
        <taxon>Vibrionales</taxon>
        <taxon>Vibrionaceae</taxon>
        <taxon>Vibrio</taxon>
    </lineage>
</organism>
<sequence length="56" mass="6596">MKLLLENYDLQSVELIQALKRETDTPEVLARLSQLEDILASYQFEQALSLLREWTE</sequence>
<dbReference type="AlphaFoldDB" id="A0A0B8QS27"/>
<accession>A0A0B8QS27</accession>
<comment type="caution">
    <text evidence="1">The sequence shown here is derived from an EMBL/GenBank/DDBJ whole genome shotgun (WGS) entry which is preliminary data.</text>
</comment>
<dbReference type="EMBL" id="BBSC01000010">
    <property type="protein sequence ID" value="GAM77833.1"/>
    <property type="molecule type" value="Genomic_DNA"/>
</dbReference>
<gene>
    <name evidence="1" type="ORF">JCM19241_4497</name>
</gene>
<evidence type="ECO:0000313" key="1">
    <source>
        <dbReference type="EMBL" id="GAM77833.1"/>
    </source>
</evidence>
<protein>
    <submittedName>
        <fullName evidence="1">Uncharacterized protein</fullName>
    </submittedName>
</protein>
<proteinExistence type="predicted"/>
<evidence type="ECO:0000313" key="2">
    <source>
        <dbReference type="Proteomes" id="UP000031666"/>
    </source>
</evidence>
<dbReference type="STRING" id="1481914.JCM19241_4497"/>
<reference evidence="1 2" key="2">
    <citation type="submission" date="2015-01" db="EMBL/GenBank/DDBJ databases">
        <authorList>
            <consortium name="NBRP consortium"/>
            <person name="Sawabe T."/>
            <person name="Meirelles P."/>
            <person name="Feng G."/>
            <person name="Sayaka M."/>
            <person name="Hattori M."/>
            <person name="Ohkuma M."/>
        </authorList>
    </citation>
    <scope>NUCLEOTIDE SEQUENCE [LARGE SCALE GENOMIC DNA]</scope>
    <source>
        <strain evidence="2">JCM 19241</strain>
    </source>
</reference>
<name>A0A0B8QS27_9VIBR</name>